<evidence type="ECO:0000259" key="4">
    <source>
        <dbReference type="PROSITE" id="PS50893"/>
    </source>
</evidence>
<dbReference type="PROSITE" id="PS50893">
    <property type="entry name" value="ABC_TRANSPORTER_2"/>
    <property type="match status" value="1"/>
</dbReference>
<feature type="domain" description="ABC transporter" evidence="4">
    <location>
        <begin position="4"/>
        <end position="258"/>
    </location>
</feature>
<evidence type="ECO:0000256" key="1">
    <source>
        <dbReference type="ARBA" id="ARBA00022737"/>
    </source>
</evidence>
<dbReference type="PANTHER" id="PTHR19211">
    <property type="entry name" value="ATP-BINDING TRANSPORT PROTEIN-RELATED"/>
    <property type="match status" value="1"/>
</dbReference>
<dbReference type="InterPro" id="IPR027417">
    <property type="entry name" value="P-loop_NTPase"/>
</dbReference>
<keyword evidence="1" id="KW-0677">Repeat</keyword>
<protein>
    <submittedName>
        <fullName evidence="5">ATP-binding cassette domain-containing protein</fullName>
    </submittedName>
</protein>
<dbReference type="InterPro" id="IPR050611">
    <property type="entry name" value="ABCF"/>
</dbReference>
<dbReference type="CDD" id="cd03221">
    <property type="entry name" value="ABCF_EF-3"/>
    <property type="match status" value="1"/>
</dbReference>
<dbReference type="RefSeq" id="WP_034981901.1">
    <property type="nucleotide sequence ID" value="NZ_JAKMUV010000002.1"/>
</dbReference>
<dbReference type="GO" id="GO:0016887">
    <property type="term" value="F:ATP hydrolysis activity"/>
    <property type="evidence" value="ECO:0007669"/>
    <property type="project" value="InterPro"/>
</dbReference>
<dbReference type="FunFam" id="3.40.50.300:FF:000011">
    <property type="entry name" value="Putative ABC transporter ATP-binding component"/>
    <property type="match status" value="1"/>
</dbReference>
<dbReference type="SUPFAM" id="SSF52540">
    <property type="entry name" value="P-loop containing nucleoside triphosphate hydrolases"/>
    <property type="match status" value="2"/>
</dbReference>
<evidence type="ECO:0000313" key="5">
    <source>
        <dbReference type="EMBL" id="MCZ9304568.1"/>
    </source>
</evidence>
<proteinExistence type="predicted"/>
<dbReference type="SMART" id="SM00382">
    <property type="entry name" value="AAA"/>
    <property type="match status" value="2"/>
</dbReference>
<dbReference type="Pfam" id="PF00005">
    <property type="entry name" value="ABC_tran"/>
    <property type="match status" value="2"/>
</dbReference>
<dbReference type="InterPro" id="IPR017871">
    <property type="entry name" value="ABC_transporter-like_CS"/>
</dbReference>
<gene>
    <name evidence="5" type="ORF">L8U58_03310</name>
</gene>
<dbReference type="GeneID" id="301812560"/>
<reference evidence="5" key="1">
    <citation type="submission" date="2022-02" db="EMBL/GenBank/DDBJ databases">
        <title>Corynebacterium sp. from urogenital microbiome.</title>
        <authorList>
            <person name="Cappelli E.A."/>
            <person name="Ribeiro T.G."/>
            <person name="Peixe L."/>
        </authorList>
    </citation>
    <scope>NUCLEOTIDE SEQUENCE</scope>
    <source>
        <strain evidence="5">C9Ua_112</strain>
    </source>
</reference>
<dbReference type="GO" id="GO:0005524">
    <property type="term" value="F:ATP binding"/>
    <property type="evidence" value="ECO:0007669"/>
    <property type="project" value="UniProtKB-KW"/>
</dbReference>
<dbReference type="PANTHER" id="PTHR19211:SF14">
    <property type="entry name" value="ATP-BINDING CASSETTE SUB-FAMILY F MEMBER 1"/>
    <property type="match status" value="1"/>
</dbReference>
<sequence>MPEILLDSISFSFGSRLILDRVSLHVPNGERAFLIGPNGVGKSTLLRVLTGELTPDSGRIVSGPVPQHVPDPESFDGSVAQFLDSALKPFNELLTRFDQATEAMAAGDTHLAMEFDQLLARLNALDVWSLDARVNETLAGLGLVDFMGSGSNRMMQTLSPGQRARLKLATLLMMRPEVLILDEPTNHLDHEAADFLTGVVKNWNGPVLATSHDRSFINDTATAIYDMDITVWQELAKADGQKVVGLYRNAGDYTHYLLAKKTARAKHRQIHAAQQAEKRELHEHRRESMKIARGGVRVETATRKEKKFFTDRAAATSAKRTRSDDVRLERISEREIRKPRHYNLAFPSLKIDPGTGLAVSLRDATVAGRLLPVTFDLGRGEHLLVTGENGAGKSTLLNWIATGNAPEGTMNSGTLTRDDPVGVVPQTLPDGSIAGFDSERWQDGVGEAGKGILHPSMWSTPIVNLSAGNQRRAQFAVALAKQPALLIIDEPTNYLDLESMDALENALRDWRGTLIIASHDRWLIEHWHGRHLHLTSVHQSAST</sequence>
<accession>A0A9X3M6N4</accession>
<evidence type="ECO:0000313" key="6">
    <source>
        <dbReference type="Proteomes" id="UP001146505"/>
    </source>
</evidence>
<dbReference type="InterPro" id="IPR003593">
    <property type="entry name" value="AAA+_ATPase"/>
</dbReference>
<dbReference type="InterPro" id="IPR003439">
    <property type="entry name" value="ABC_transporter-like_ATP-bd"/>
</dbReference>
<organism evidence="5 6">
    <name type="scientific">Corynebacterium macclintockiae</name>
    <dbReference type="NCBI Taxonomy" id="2913501"/>
    <lineage>
        <taxon>Bacteria</taxon>
        <taxon>Bacillati</taxon>
        <taxon>Actinomycetota</taxon>
        <taxon>Actinomycetes</taxon>
        <taxon>Mycobacteriales</taxon>
        <taxon>Corynebacteriaceae</taxon>
        <taxon>Corynebacterium</taxon>
    </lineage>
</organism>
<dbReference type="AlphaFoldDB" id="A0A9X3M6N4"/>
<keyword evidence="6" id="KW-1185">Reference proteome</keyword>
<keyword evidence="3 5" id="KW-0067">ATP-binding</keyword>
<dbReference type="Proteomes" id="UP001146505">
    <property type="component" value="Unassembled WGS sequence"/>
</dbReference>
<dbReference type="PROSITE" id="PS00211">
    <property type="entry name" value="ABC_TRANSPORTER_1"/>
    <property type="match status" value="2"/>
</dbReference>
<evidence type="ECO:0000256" key="2">
    <source>
        <dbReference type="ARBA" id="ARBA00022741"/>
    </source>
</evidence>
<comment type="caution">
    <text evidence="5">The sequence shown here is derived from an EMBL/GenBank/DDBJ whole genome shotgun (WGS) entry which is preliminary data.</text>
</comment>
<evidence type="ECO:0000256" key="3">
    <source>
        <dbReference type="ARBA" id="ARBA00022840"/>
    </source>
</evidence>
<keyword evidence="2" id="KW-0547">Nucleotide-binding</keyword>
<name>A0A9X3M6N4_9CORY</name>
<dbReference type="Gene3D" id="3.40.50.300">
    <property type="entry name" value="P-loop containing nucleotide triphosphate hydrolases"/>
    <property type="match status" value="3"/>
</dbReference>
<dbReference type="EMBL" id="JAKMUV010000002">
    <property type="protein sequence ID" value="MCZ9304568.1"/>
    <property type="molecule type" value="Genomic_DNA"/>
</dbReference>